<comment type="caution">
    <text evidence="2">The sequence shown here is derived from an EMBL/GenBank/DDBJ whole genome shotgun (WGS) entry which is preliminary data.</text>
</comment>
<protein>
    <submittedName>
        <fullName evidence="2">Transposon Ty3-I Gag-Pol polyprotein</fullName>
    </submittedName>
</protein>
<evidence type="ECO:0000313" key="3">
    <source>
        <dbReference type="Proteomes" id="UP000887116"/>
    </source>
</evidence>
<gene>
    <name evidence="2" type="primary">TY3B-I_291</name>
    <name evidence="2" type="ORF">TNCT_535311</name>
</gene>
<feature type="domain" description="Reverse transcriptase" evidence="1">
    <location>
        <begin position="1"/>
        <end position="77"/>
    </location>
</feature>
<keyword evidence="3" id="KW-1185">Reference proteome</keyword>
<dbReference type="Proteomes" id="UP000887116">
    <property type="component" value="Unassembled WGS sequence"/>
</dbReference>
<dbReference type="InterPro" id="IPR043128">
    <property type="entry name" value="Rev_trsase/Diguanyl_cyclase"/>
</dbReference>
<name>A0A8X6H5S4_TRICU</name>
<accession>A0A8X6H5S4</accession>
<evidence type="ECO:0000313" key="2">
    <source>
        <dbReference type="EMBL" id="GFR17806.1"/>
    </source>
</evidence>
<dbReference type="CDD" id="cd01647">
    <property type="entry name" value="RT_LTR"/>
    <property type="match status" value="1"/>
</dbReference>
<dbReference type="PANTHER" id="PTHR33064">
    <property type="entry name" value="POL PROTEIN"/>
    <property type="match status" value="1"/>
</dbReference>
<sequence>MPSGLCNAPGTFKRIVDNLLRHFKWSTCLDDIIVFSETFENHLIRLERVLKCLQEAGLVLNPYKCLFAAREIKILGHLAEPLQLLLKVDAKFHWGPEEIELLESLKRAFTSTPVLGMYDENTPTEIHTDVMESCGYQSFPNIYEPTYLRHFQDESTAGHLGFAKI</sequence>
<dbReference type="Gene3D" id="3.30.70.270">
    <property type="match status" value="1"/>
</dbReference>
<dbReference type="InterPro" id="IPR051320">
    <property type="entry name" value="Viral_Replic_Matur_Polypro"/>
</dbReference>
<dbReference type="EMBL" id="BMAO01037448">
    <property type="protein sequence ID" value="GFR17806.1"/>
    <property type="molecule type" value="Genomic_DNA"/>
</dbReference>
<dbReference type="InterPro" id="IPR043502">
    <property type="entry name" value="DNA/RNA_pol_sf"/>
</dbReference>
<proteinExistence type="predicted"/>
<dbReference type="GO" id="GO:0071897">
    <property type="term" value="P:DNA biosynthetic process"/>
    <property type="evidence" value="ECO:0007669"/>
    <property type="project" value="UniProtKB-ARBA"/>
</dbReference>
<dbReference type="Pfam" id="PF00078">
    <property type="entry name" value="RVT_1"/>
    <property type="match status" value="1"/>
</dbReference>
<dbReference type="AlphaFoldDB" id="A0A8X6H5S4"/>
<organism evidence="2 3">
    <name type="scientific">Trichonephila clavata</name>
    <name type="common">Joro spider</name>
    <name type="synonym">Nephila clavata</name>
    <dbReference type="NCBI Taxonomy" id="2740835"/>
    <lineage>
        <taxon>Eukaryota</taxon>
        <taxon>Metazoa</taxon>
        <taxon>Ecdysozoa</taxon>
        <taxon>Arthropoda</taxon>
        <taxon>Chelicerata</taxon>
        <taxon>Arachnida</taxon>
        <taxon>Araneae</taxon>
        <taxon>Araneomorphae</taxon>
        <taxon>Entelegynae</taxon>
        <taxon>Araneoidea</taxon>
        <taxon>Nephilidae</taxon>
        <taxon>Trichonephila</taxon>
    </lineage>
</organism>
<dbReference type="PANTHER" id="PTHR33064:SF37">
    <property type="entry name" value="RIBONUCLEASE H"/>
    <property type="match status" value="1"/>
</dbReference>
<dbReference type="OrthoDB" id="8060624at2759"/>
<reference evidence="2" key="1">
    <citation type="submission" date="2020-07" db="EMBL/GenBank/DDBJ databases">
        <title>Multicomponent nature underlies the extraordinary mechanical properties of spider dragline silk.</title>
        <authorList>
            <person name="Kono N."/>
            <person name="Nakamura H."/>
            <person name="Mori M."/>
            <person name="Yoshida Y."/>
            <person name="Ohtoshi R."/>
            <person name="Malay A.D."/>
            <person name="Moran D.A.P."/>
            <person name="Tomita M."/>
            <person name="Numata K."/>
            <person name="Arakawa K."/>
        </authorList>
    </citation>
    <scope>NUCLEOTIDE SEQUENCE</scope>
</reference>
<dbReference type="SUPFAM" id="SSF56672">
    <property type="entry name" value="DNA/RNA polymerases"/>
    <property type="match status" value="1"/>
</dbReference>
<evidence type="ECO:0000259" key="1">
    <source>
        <dbReference type="Pfam" id="PF00078"/>
    </source>
</evidence>
<dbReference type="InterPro" id="IPR000477">
    <property type="entry name" value="RT_dom"/>
</dbReference>